<reference evidence="2 3" key="1">
    <citation type="submission" date="2019-08" db="EMBL/GenBank/DDBJ databases">
        <title>Bacillus genomes from the desert of Cuatro Cienegas, Coahuila.</title>
        <authorList>
            <person name="Olmedo-Alvarez G."/>
        </authorList>
    </citation>
    <scope>NUCLEOTIDE SEQUENCE [LARGE SCALE GENOMIC DNA]</scope>
    <source>
        <strain evidence="2 3">CH87b_3T</strain>
    </source>
</reference>
<sequence>MVSKERPFPIKIQKLQVLLDRLLLNHAKTPIIKDNLSKSLAGYYGEKSIDYYLNLLPSEHFYILHDLRLFVNGCYFQIDTLLLTNRFAIIIEVKNIAGTVDFDTTFNQMIQLKNGVEIALPDPTIQVSMQESQFRKWLNHHHLPLIPIRTIIVISNPHTIIRSDDKDISLQVIHAASLPQKISQIENALPKSILLDKDIRKIIELINKHDTPLNPSVLEHYKVDRNEILKGIFCENCKYRPLNRVYGSWYCPLCRTKSKGAHLVALEQYYLLFGEKITGQQLKDFLVISSSALATRILNTVSIESHGIGKGRVHTLPFKQK</sequence>
<dbReference type="InterPro" id="IPR011528">
    <property type="entry name" value="NERD"/>
</dbReference>
<accession>A0A5D4TPY6</accession>
<dbReference type="PROSITE" id="PS50965">
    <property type="entry name" value="NERD"/>
    <property type="match status" value="1"/>
</dbReference>
<protein>
    <submittedName>
        <fullName evidence="2">NERD domain-containing protein</fullName>
    </submittedName>
</protein>
<name>A0A5D4TPY6_9BACI</name>
<evidence type="ECO:0000313" key="3">
    <source>
        <dbReference type="Proteomes" id="UP000324269"/>
    </source>
</evidence>
<dbReference type="OrthoDB" id="569879at2"/>
<dbReference type="Pfam" id="PF08378">
    <property type="entry name" value="NERD"/>
    <property type="match status" value="1"/>
</dbReference>
<gene>
    <name evidence="2" type="ORF">FZC85_18960</name>
</gene>
<dbReference type="AlphaFoldDB" id="A0A5D4TPY6"/>
<comment type="caution">
    <text evidence="2">The sequence shown here is derived from an EMBL/GenBank/DDBJ whole genome shotgun (WGS) entry which is preliminary data.</text>
</comment>
<dbReference type="RefSeq" id="WP_148970569.1">
    <property type="nucleotide sequence ID" value="NZ_JBNIKW010000008.1"/>
</dbReference>
<dbReference type="Proteomes" id="UP000324269">
    <property type="component" value="Unassembled WGS sequence"/>
</dbReference>
<organism evidence="2 3">
    <name type="scientific">Rossellomorea aquimaris</name>
    <dbReference type="NCBI Taxonomy" id="189382"/>
    <lineage>
        <taxon>Bacteria</taxon>
        <taxon>Bacillati</taxon>
        <taxon>Bacillota</taxon>
        <taxon>Bacilli</taxon>
        <taxon>Bacillales</taxon>
        <taxon>Bacillaceae</taxon>
        <taxon>Rossellomorea</taxon>
    </lineage>
</organism>
<evidence type="ECO:0000313" key="2">
    <source>
        <dbReference type="EMBL" id="TYS82561.1"/>
    </source>
</evidence>
<feature type="domain" description="NERD" evidence="1">
    <location>
        <begin position="41"/>
        <end position="157"/>
    </location>
</feature>
<dbReference type="EMBL" id="VTEZ01000007">
    <property type="protein sequence ID" value="TYS82561.1"/>
    <property type="molecule type" value="Genomic_DNA"/>
</dbReference>
<evidence type="ECO:0000259" key="1">
    <source>
        <dbReference type="PROSITE" id="PS50965"/>
    </source>
</evidence>
<proteinExistence type="predicted"/>